<comment type="subcellular location">
    <subcellularLocation>
        <location evidence="8">Cell membrane</location>
        <topology evidence="8">Peripheral membrane protein</topology>
    </subcellularLocation>
    <subcellularLocation>
        <location evidence="1">Membrane</location>
    </subcellularLocation>
</comment>
<evidence type="ECO:0000256" key="6">
    <source>
        <dbReference type="ARBA" id="ARBA00023196"/>
    </source>
</evidence>
<keyword evidence="3 8" id="KW-0375">Hydrogen ion transport</keyword>
<keyword evidence="4 8" id="KW-0406">Ion transport</keyword>
<dbReference type="InterPro" id="IPR000711">
    <property type="entry name" value="ATPase_OSCP/dsu"/>
</dbReference>
<name>A0A7C9TPS2_9MICO</name>
<keyword evidence="6 8" id="KW-0139">CF(1)</keyword>
<evidence type="ECO:0000313" key="9">
    <source>
        <dbReference type="EMBL" id="NEM90459.1"/>
    </source>
</evidence>
<keyword evidence="7 8" id="KW-0066">ATP synthesis</keyword>
<dbReference type="Proteomes" id="UP000479756">
    <property type="component" value="Unassembled WGS sequence"/>
</dbReference>
<keyword evidence="2 8" id="KW-0813">Transport</keyword>
<dbReference type="PRINTS" id="PR00125">
    <property type="entry name" value="ATPASEDELTA"/>
</dbReference>
<dbReference type="InterPro" id="IPR020781">
    <property type="entry name" value="ATPase_OSCP/d_CS"/>
</dbReference>
<dbReference type="GO" id="GO:0046933">
    <property type="term" value="F:proton-transporting ATP synthase activity, rotational mechanism"/>
    <property type="evidence" value="ECO:0007669"/>
    <property type="project" value="UniProtKB-UniRule"/>
</dbReference>
<keyword evidence="10" id="KW-1185">Reference proteome</keyword>
<dbReference type="EMBL" id="JAAGWZ010000001">
    <property type="protein sequence ID" value="NEM90459.1"/>
    <property type="molecule type" value="Genomic_DNA"/>
</dbReference>
<evidence type="ECO:0000256" key="1">
    <source>
        <dbReference type="ARBA" id="ARBA00004370"/>
    </source>
</evidence>
<comment type="caution">
    <text evidence="9">The sequence shown here is derived from an EMBL/GenBank/DDBJ whole genome shotgun (WGS) entry which is preliminary data.</text>
</comment>
<dbReference type="PANTHER" id="PTHR11910">
    <property type="entry name" value="ATP SYNTHASE DELTA CHAIN"/>
    <property type="match status" value="1"/>
</dbReference>
<evidence type="ECO:0000256" key="2">
    <source>
        <dbReference type="ARBA" id="ARBA00022448"/>
    </source>
</evidence>
<keyword evidence="5 8" id="KW-0472">Membrane</keyword>
<comment type="function">
    <text evidence="8">This protein is part of the stalk that links CF(0) to CF(1). It either transmits conformational changes from CF(0) to CF(1) or is implicated in proton conduction.</text>
</comment>
<dbReference type="AlphaFoldDB" id="A0A7C9TPS2"/>
<dbReference type="GO" id="GO:0005886">
    <property type="term" value="C:plasma membrane"/>
    <property type="evidence" value="ECO:0007669"/>
    <property type="project" value="UniProtKB-SubCell"/>
</dbReference>
<dbReference type="PROSITE" id="PS00389">
    <property type="entry name" value="ATPASE_DELTA"/>
    <property type="match status" value="1"/>
</dbReference>
<dbReference type="GO" id="GO:0045259">
    <property type="term" value="C:proton-transporting ATP synthase complex"/>
    <property type="evidence" value="ECO:0007669"/>
    <property type="project" value="UniProtKB-KW"/>
</dbReference>
<accession>A0A7C9TPS2</accession>
<evidence type="ECO:0000313" key="10">
    <source>
        <dbReference type="Proteomes" id="UP000479756"/>
    </source>
</evidence>
<protein>
    <recommendedName>
        <fullName evidence="8">ATP synthase subunit delta</fullName>
    </recommendedName>
    <alternativeName>
        <fullName evidence="8">ATP synthase F(1) sector subunit delta</fullName>
    </alternativeName>
    <alternativeName>
        <fullName evidence="8">F-type ATPase subunit delta</fullName>
        <shortName evidence="8">F-ATPase subunit delta</shortName>
    </alternativeName>
</protein>
<reference evidence="9 10" key="1">
    <citation type="journal article" date="2014" name="Int. J. Syst. Evol. Microbiol.">
        <title>Description of Galbitalea soli gen. nov., sp. nov., and Frondihabitans sucicola sp. nov.</title>
        <authorList>
            <person name="Kim S.J."/>
            <person name="Lim J.M."/>
            <person name="Ahn J.H."/>
            <person name="Weon H.Y."/>
            <person name="Hamada M."/>
            <person name="Suzuki K."/>
            <person name="Ahn T.Y."/>
            <person name="Kwon S.W."/>
        </authorList>
    </citation>
    <scope>NUCLEOTIDE SEQUENCE [LARGE SCALE GENOMIC DNA]</scope>
    <source>
        <strain evidence="9 10">NBRC 108727</strain>
    </source>
</reference>
<evidence type="ECO:0000256" key="8">
    <source>
        <dbReference type="HAMAP-Rule" id="MF_01416"/>
    </source>
</evidence>
<sequence>MGSATREALADAIAALNAVAGAADLATGEQLLQAAVTIGGSAPLRAALADDSAEKSDKRGIVDALFGGFTDRARAVLGAIADARWSSDADLVAAVEELGIRAIAESAPSSVSIEGELFAFAAAVRSDAELELAVSSKLGSTESKVALVERLLSGKASVQTIAILRALVQQPGERRIGELIRYATSTVADQAGLAIATITAAKPIPATQLTRLVKGLSAQYGRELKVNQVVDPAILGGIRVQVGDDVIDGSVATRLNDLRLQLAR</sequence>
<keyword evidence="8" id="KW-1003">Cell membrane</keyword>
<dbReference type="NCBIfam" id="NF009967">
    <property type="entry name" value="PRK13430.1"/>
    <property type="match status" value="1"/>
</dbReference>
<proteinExistence type="inferred from homology"/>
<evidence type="ECO:0000256" key="3">
    <source>
        <dbReference type="ARBA" id="ARBA00022781"/>
    </source>
</evidence>
<organism evidence="9 10">
    <name type="scientific">Galbitalea soli</name>
    <dbReference type="NCBI Taxonomy" id="1268042"/>
    <lineage>
        <taxon>Bacteria</taxon>
        <taxon>Bacillati</taxon>
        <taxon>Actinomycetota</taxon>
        <taxon>Actinomycetes</taxon>
        <taxon>Micrococcales</taxon>
        <taxon>Microbacteriaceae</taxon>
        <taxon>Galbitalea</taxon>
    </lineage>
</organism>
<dbReference type="HAMAP" id="MF_01416">
    <property type="entry name" value="ATP_synth_delta_bact"/>
    <property type="match status" value="1"/>
</dbReference>
<dbReference type="Pfam" id="PF00213">
    <property type="entry name" value="OSCP"/>
    <property type="match status" value="1"/>
</dbReference>
<comment type="similarity">
    <text evidence="8">Belongs to the ATPase delta chain family.</text>
</comment>
<evidence type="ECO:0000256" key="5">
    <source>
        <dbReference type="ARBA" id="ARBA00023136"/>
    </source>
</evidence>
<evidence type="ECO:0000256" key="7">
    <source>
        <dbReference type="ARBA" id="ARBA00023310"/>
    </source>
</evidence>
<dbReference type="RefSeq" id="WP_163472104.1">
    <property type="nucleotide sequence ID" value="NZ_JAAGWZ010000001.1"/>
</dbReference>
<gene>
    <name evidence="8" type="primary">atpH</name>
    <name evidence="9" type="ORF">G3T37_03715</name>
</gene>
<comment type="function">
    <text evidence="8">F(1)F(0) ATP synthase produces ATP from ADP in the presence of a proton or sodium gradient. F-type ATPases consist of two structural domains, F(1) containing the extramembraneous catalytic core and F(0) containing the membrane proton channel, linked together by a central stalk and a peripheral stalk. During catalysis, ATP synthesis in the catalytic domain of F(1) is coupled via a rotary mechanism of the central stalk subunits to proton translocation.</text>
</comment>
<evidence type="ECO:0000256" key="4">
    <source>
        <dbReference type="ARBA" id="ARBA00023065"/>
    </source>
</evidence>